<reference evidence="2 3" key="1">
    <citation type="journal article" date="2014" name="BMC Genomics">
        <title>Comparative genome sequencing reveals chemotype-specific gene clusters in the toxigenic black mold Stachybotrys.</title>
        <authorList>
            <person name="Semeiks J."/>
            <person name="Borek D."/>
            <person name="Otwinowski Z."/>
            <person name="Grishin N.V."/>
        </authorList>
    </citation>
    <scope>NUCLEOTIDE SEQUENCE [LARGE SCALE GENOMIC DNA]</scope>
    <source>
        <strain evidence="3">CBS 109288 / IBT 7711</strain>
    </source>
</reference>
<gene>
    <name evidence="2" type="ORF">S7711_10843</name>
</gene>
<keyword evidence="3" id="KW-1185">Reference proteome</keyword>
<dbReference type="EMBL" id="KL648012">
    <property type="protein sequence ID" value="KEY72849.1"/>
    <property type="molecule type" value="Genomic_DNA"/>
</dbReference>
<feature type="region of interest" description="Disordered" evidence="1">
    <location>
        <begin position="689"/>
        <end position="719"/>
    </location>
</feature>
<dbReference type="AlphaFoldDB" id="A0A084B5M0"/>
<feature type="region of interest" description="Disordered" evidence="1">
    <location>
        <begin position="280"/>
        <end position="327"/>
    </location>
</feature>
<organism evidence="2 3">
    <name type="scientific">Stachybotrys chartarum (strain CBS 109288 / IBT 7711)</name>
    <name type="common">Toxic black mold</name>
    <name type="synonym">Stilbospora chartarum</name>
    <dbReference type="NCBI Taxonomy" id="1280523"/>
    <lineage>
        <taxon>Eukaryota</taxon>
        <taxon>Fungi</taxon>
        <taxon>Dikarya</taxon>
        <taxon>Ascomycota</taxon>
        <taxon>Pezizomycotina</taxon>
        <taxon>Sordariomycetes</taxon>
        <taxon>Hypocreomycetidae</taxon>
        <taxon>Hypocreales</taxon>
        <taxon>Stachybotryaceae</taxon>
        <taxon>Stachybotrys</taxon>
    </lineage>
</organism>
<accession>A0A084B5M0</accession>
<dbReference type="HOGENOM" id="CLU_384577_0_0_1"/>
<dbReference type="Proteomes" id="UP000028045">
    <property type="component" value="Unassembled WGS sequence"/>
</dbReference>
<evidence type="ECO:0000256" key="1">
    <source>
        <dbReference type="SAM" id="MobiDB-lite"/>
    </source>
</evidence>
<feature type="compositionally biased region" description="Low complexity" evidence="1">
    <location>
        <begin position="280"/>
        <end position="296"/>
    </location>
</feature>
<proteinExistence type="predicted"/>
<evidence type="ECO:0000313" key="2">
    <source>
        <dbReference type="EMBL" id="KEY72849.1"/>
    </source>
</evidence>
<evidence type="ECO:0000313" key="3">
    <source>
        <dbReference type="Proteomes" id="UP000028045"/>
    </source>
</evidence>
<name>A0A084B5M0_STACB</name>
<protein>
    <recommendedName>
        <fullName evidence="4">Fungal N-terminal domain-containing protein</fullName>
    </recommendedName>
</protein>
<feature type="compositionally biased region" description="Basic and acidic residues" evidence="1">
    <location>
        <begin position="311"/>
        <end position="325"/>
    </location>
</feature>
<sequence length="719" mass="79355">MAEAFGIAAGIVGVISLSIQVIDKLAHSVANDESTEVAEFVADLKSSKTVLEAAQGLVTSTKPSFPNSQIQLTLSSLRLLIQDYSSELTHWSNHYDHLNALSGHKRHKQQLDKLFGKFSVAKRFIGSKSHSDRRVSIRKRAKFFETKLCLMVAVFGRELDLAQAKDLRFLNKRVISLSEEVSDEAMNIARNLEDLATSNASILSQSRSTGQRMYDVHSEISLLKLEMQEMKALITGSSSSTSSASDASISLEEKTLEHPLDNKSWQSLIPESHIPELHSSDSPLLPFSPPTLRSTLNVAPAPADSASSIREPSRSSKSEQDDDAKSVASEFHLAQDLAFETLFQATNLIATTSQEMFPPLVSEYFATLSAWQMMCRLVTALRVEGAGCVDRTSGLASTQVSAAAEKSEVAARRLISLRKMCYREGYESSVTAIEDSFNLGAETVRKWELSNKNLAGAGEVRLQDMLSSPLDSEATSQRSVRVNTWLFSMFDENAAYLDLHKTMVDNAVKKSLVTDSKAGEMLPADLITGFDSPETWKDLILKHWFIDGAGNYQGESFARSLTAKSVETNVTVKPIQMDDTRLETGWIGEPRFGAPREVALLVDDERNDGLETGIPHETMAPLRHEDVFHIDVQYITTDWLSDEGREKVEATSVHENTVPLPDEEISGFVAQPPVPSGWASIAQRLRIMTEVPSDESSAKQRQRARRDMENYSGKSGLSS</sequence>
<evidence type="ECO:0008006" key="4">
    <source>
        <dbReference type="Google" id="ProtNLM"/>
    </source>
</evidence>